<organism evidence="4 5">
    <name type="scientific">Oleiharenicola lentus</name>
    <dbReference type="NCBI Taxonomy" id="2508720"/>
    <lineage>
        <taxon>Bacteria</taxon>
        <taxon>Pseudomonadati</taxon>
        <taxon>Verrucomicrobiota</taxon>
        <taxon>Opitutia</taxon>
        <taxon>Opitutales</taxon>
        <taxon>Opitutaceae</taxon>
        <taxon>Oleiharenicola</taxon>
    </lineage>
</organism>
<evidence type="ECO:0000259" key="3">
    <source>
        <dbReference type="Pfam" id="PF18205"/>
    </source>
</evidence>
<feature type="transmembrane region" description="Helical" evidence="1">
    <location>
        <begin position="31"/>
        <end position="48"/>
    </location>
</feature>
<dbReference type="AlphaFoldDB" id="A0A4Q1C357"/>
<evidence type="ECO:0000313" key="4">
    <source>
        <dbReference type="EMBL" id="RXK52818.1"/>
    </source>
</evidence>
<dbReference type="Pfam" id="PF18205">
    <property type="entry name" value="VPDSG-CTERM"/>
    <property type="match status" value="1"/>
</dbReference>
<comment type="caution">
    <text evidence="4">The sequence shown here is derived from an EMBL/GenBank/DDBJ whole genome shotgun (WGS) entry which is preliminary data.</text>
</comment>
<keyword evidence="1" id="KW-1133">Transmembrane helix</keyword>
<evidence type="ECO:0000313" key="5">
    <source>
        <dbReference type="Proteomes" id="UP000290218"/>
    </source>
</evidence>
<dbReference type="NCBIfam" id="TIGR03778">
    <property type="entry name" value="VPDSG_CTERM"/>
    <property type="match status" value="1"/>
</dbReference>
<sequence length="54" mass="5755">MKHRLIAVLVLASLAVNQLHAVQWPPSVPDSGGTIGFLALGLLAVIALRRKLTK</sequence>
<dbReference type="Proteomes" id="UP000290218">
    <property type="component" value="Unassembled WGS sequence"/>
</dbReference>
<reference evidence="4 5" key="1">
    <citation type="submission" date="2019-01" db="EMBL/GenBank/DDBJ databases">
        <title>Lacunisphaera sp. strain TWA-58.</title>
        <authorList>
            <person name="Chen W.-M."/>
        </authorList>
    </citation>
    <scope>NUCLEOTIDE SEQUENCE [LARGE SCALE GENOMIC DNA]</scope>
    <source>
        <strain evidence="4 5">TWA-58</strain>
    </source>
</reference>
<keyword evidence="5" id="KW-1185">Reference proteome</keyword>
<evidence type="ECO:0000256" key="1">
    <source>
        <dbReference type="SAM" id="Phobius"/>
    </source>
</evidence>
<feature type="domain" description="VPDSG-CTERM protein sorting" evidence="3">
    <location>
        <begin position="27"/>
        <end position="52"/>
    </location>
</feature>
<name>A0A4Q1C357_9BACT</name>
<dbReference type="RefSeq" id="WP_129048409.1">
    <property type="nucleotide sequence ID" value="NZ_SDHX01000002.1"/>
</dbReference>
<dbReference type="NCBIfam" id="TIGR03501">
    <property type="entry name" value="GlyGly_CTERM"/>
    <property type="match status" value="1"/>
</dbReference>
<evidence type="ECO:0000256" key="2">
    <source>
        <dbReference type="SAM" id="SignalP"/>
    </source>
</evidence>
<feature type="signal peptide" evidence="2">
    <location>
        <begin position="1"/>
        <end position="21"/>
    </location>
</feature>
<gene>
    <name evidence="4" type="ORF">ESB00_13955</name>
</gene>
<feature type="chain" id="PRO_5020192241" evidence="2">
    <location>
        <begin position="22"/>
        <end position="54"/>
    </location>
</feature>
<accession>A0A4Q1C357</accession>
<proteinExistence type="predicted"/>
<dbReference type="InterPro" id="IPR022288">
    <property type="entry name" value="VPDSG_CTERM"/>
</dbReference>
<keyword evidence="2" id="KW-0732">Signal</keyword>
<dbReference type="InterPro" id="IPR020008">
    <property type="entry name" value="GlyGly_CTERM"/>
</dbReference>
<keyword evidence="1" id="KW-0472">Membrane</keyword>
<dbReference type="EMBL" id="SDHX01000002">
    <property type="protein sequence ID" value="RXK52818.1"/>
    <property type="molecule type" value="Genomic_DNA"/>
</dbReference>
<keyword evidence="1" id="KW-0812">Transmembrane</keyword>
<protein>
    <submittedName>
        <fullName evidence="4">VPDSG-CTERM sorting domain-containing protein</fullName>
    </submittedName>
</protein>